<dbReference type="EMBL" id="ML210271">
    <property type="protein sequence ID" value="TFK21347.1"/>
    <property type="molecule type" value="Genomic_DNA"/>
</dbReference>
<gene>
    <name evidence="2" type="ORF">FA15DRAFT_83502</name>
</gene>
<evidence type="ECO:0000313" key="3">
    <source>
        <dbReference type="Proteomes" id="UP000307440"/>
    </source>
</evidence>
<protein>
    <submittedName>
        <fullName evidence="2">Uncharacterized protein</fullName>
    </submittedName>
</protein>
<sequence length="96" mass="10688">MIREEVRLNHWKLNLGILNLGILDFIFCLAPIFSPMSPYPEAKPSAIGKGPAVPSGKAYRGGCFYPTKRQSSNNPILGLLIRSGLLRRFRDERSGT</sequence>
<name>A0A5C3KMQ5_COPMA</name>
<organism evidence="2 3">
    <name type="scientific">Coprinopsis marcescibilis</name>
    <name type="common">Agaric fungus</name>
    <name type="synonym">Psathyrella marcescibilis</name>
    <dbReference type="NCBI Taxonomy" id="230819"/>
    <lineage>
        <taxon>Eukaryota</taxon>
        <taxon>Fungi</taxon>
        <taxon>Dikarya</taxon>
        <taxon>Basidiomycota</taxon>
        <taxon>Agaricomycotina</taxon>
        <taxon>Agaricomycetes</taxon>
        <taxon>Agaricomycetidae</taxon>
        <taxon>Agaricales</taxon>
        <taxon>Agaricineae</taxon>
        <taxon>Psathyrellaceae</taxon>
        <taxon>Coprinopsis</taxon>
    </lineage>
</organism>
<dbReference type="AlphaFoldDB" id="A0A5C3KMQ5"/>
<feature type="transmembrane region" description="Helical" evidence="1">
    <location>
        <begin position="12"/>
        <end position="33"/>
    </location>
</feature>
<keyword evidence="3" id="KW-1185">Reference proteome</keyword>
<keyword evidence="1" id="KW-1133">Transmembrane helix</keyword>
<evidence type="ECO:0000313" key="2">
    <source>
        <dbReference type="EMBL" id="TFK21347.1"/>
    </source>
</evidence>
<keyword evidence="1" id="KW-0812">Transmembrane</keyword>
<reference evidence="2 3" key="1">
    <citation type="journal article" date="2019" name="Nat. Ecol. Evol.">
        <title>Megaphylogeny resolves global patterns of mushroom evolution.</title>
        <authorList>
            <person name="Varga T."/>
            <person name="Krizsan K."/>
            <person name="Foldi C."/>
            <person name="Dima B."/>
            <person name="Sanchez-Garcia M."/>
            <person name="Sanchez-Ramirez S."/>
            <person name="Szollosi G.J."/>
            <person name="Szarkandi J.G."/>
            <person name="Papp V."/>
            <person name="Albert L."/>
            <person name="Andreopoulos W."/>
            <person name="Angelini C."/>
            <person name="Antonin V."/>
            <person name="Barry K.W."/>
            <person name="Bougher N.L."/>
            <person name="Buchanan P."/>
            <person name="Buyck B."/>
            <person name="Bense V."/>
            <person name="Catcheside P."/>
            <person name="Chovatia M."/>
            <person name="Cooper J."/>
            <person name="Damon W."/>
            <person name="Desjardin D."/>
            <person name="Finy P."/>
            <person name="Geml J."/>
            <person name="Haridas S."/>
            <person name="Hughes K."/>
            <person name="Justo A."/>
            <person name="Karasinski D."/>
            <person name="Kautmanova I."/>
            <person name="Kiss B."/>
            <person name="Kocsube S."/>
            <person name="Kotiranta H."/>
            <person name="LaButti K.M."/>
            <person name="Lechner B.E."/>
            <person name="Liimatainen K."/>
            <person name="Lipzen A."/>
            <person name="Lukacs Z."/>
            <person name="Mihaltcheva S."/>
            <person name="Morgado L.N."/>
            <person name="Niskanen T."/>
            <person name="Noordeloos M.E."/>
            <person name="Ohm R.A."/>
            <person name="Ortiz-Santana B."/>
            <person name="Ovrebo C."/>
            <person name="Racz N."/>
            <person name="Riley R."/>
            <person name="Savchenko A."/>
            <person name="Shiryaev A."/>
            <person name="Soop K."/>
            <person name="Spirin V."/>
            <person name="Szebenyi C."/>
            <person name="Tomsovsky M."/>
            <person name="Tulloss R.E."/>
            <person name="Uehling J."/>
            <person name="Grigoriev I.V."/>
            <person name="Vagvolgyi C."/>
            <person name="Papp T."/>
            <person name="Martin F.M."/>
            <person name="Miettinen O."/>
            <person name="Hibbett D.S."/>
            <person name="Nagy L.G."/>
        </authorList>
    </citation>
    <scope>NUCLEOTIDE SEQUENCE [LARGE SCALE GENOMIC DNA]</scope>
    <source>
        <strain evidence="2 3">CBS 121175</strain>
    </source>
</reference>
<proteinExistence type="predicted"/>
<dbReference type="Proteomes" id="UP000307440">
    <property type="component" value="Unassembled WGS sequence"/>
</dbReference>
<evidence type="ECO:0000256" key="1">
    <source>
        <dbReference type="SAM" id="Phobius"/>
    </source>
</evidence>
<keyword evidence="1" id="KW-0472">Membrane</keyword>
<accession>A0A5C3KMQ5</accession>